<feature type="domain" description="Ribbon-helix-helix protein CopG" evidence="1">
    <location>
        <begin position="15"/>
        <end position="53"/>
    </location>
</feature>
<keyword evidence="3" id="KW-1185">Reference proteome</keyword>
<gene>
    <name evidence="2" type="ORF">DIZ78_08155</name>
</gene>
<dbReference type="InterPro" id="IPR010985">
    <property type="entry name" value="Ribbon_hlx_hlx"/>
</dbReference>
<dbReference type="InterPro" id="IPR013321">
    <property type="entry name" value="Arc_rbn_hlx_hlx"/>
</dbReference>
<organism evidence="2 3">
    <name type="scientific">endosymbiont of Escarpia spicata</name>
    <dbReference type="NCBI Taxonomy" id="2200908"/>
    <lineage>
        <taxon>Bacteria</taxon>
        <taxon>Pseudomonadati</taxon>
        <taxon>Pseudomonadota</taxon>
        <taxon>Gammaproteobacteria</taxon>
        <taxon>sulfur-oxidizing symbionts</taxon>
    </lineage>
</organism>
<comment type="caution">
    <text evidence="2">The sequence shown here is derived from an EMBL/GenBank/DDBJ whole genome shotgun (WGS) entry which is preliminary data.</text>
</comment>
<dbReference type="Proteomes" id="UP000254771">
    <property type="component" value="Unassembled WGS sequence"/>
</dbReference>
<reference evidence="2 3" key="1">
    <citation type="journal article" date="2018" name="ISME J.">
        <title>Endosymbiont genomes yield clues of tubeworm success.</title>
        <authorList>
            <person name="Li Y."/>
            <person name="Liles M.R."/>
            <person name="Halanych K.M."/>
        </authorList>
    </citation>
    <scope>NUCLEOTIDE SEQUENCE [LARGE SCALE GENOMIC DNA]</scope>
    <source>
        <strain evidence="2">A1462</strain>
    </source>
</reference>
<evidence type="ECO:0000313" key="2">
    <source>
        <dbReference type="EMBL" id="RDH86451.1"/>
    </source>
</evidence>
<dbReference type="Gene3D" id="1.10.1220.10">
    <property type="entry name" value="Met repressor-like"/>
    <property type="match status" value="1"/>
</dbReference>
<evidence type="ECO:0000259" key="1">
    <source>
        <dbReference type="Pfam" id="PF01402"/>
    </source>
</evidence>
<protein>
    <recommendedName>
        <fullName evidence="1">Ribbon-helix-helix protein CopG domain-containing protein</fullName>
    </recommendedName>
</protein>
<dbReference type="PANTHER" id="PTHR40688:SF2">
    <property type="entry name" value="RIBBON-HELIX-HELIX PROTEIN COPG DOMAIN-CONTAINING PROTEIN"/>
    <property type="match status" value="1"/>
</dbReference>
<dbReference type="AlphaFoldDB" id="A0A370DNG4"/>
<proteinExistence type="predicted"/>
<dbReference type="InterPro" id="IPR052991">
    <property type="entry name" value="Non-func_TypeII_TA_Antitoxin"/>
</dbReference>
<evidence type="ECO:0000313" key="3">
    <source>
        <dbReference type="Proteomes" id="UP000254771"/>
    </source>
</evidence>
<dbReference type="InterPro" id="IPR002145">
    <property type="entry name" value="CopG"/>
</dbReference>
<dbReference type="CDD" id="cd22233">
    <property type="entry name" value="RHH_CopAso-like"/>
    <property type="match status" value="1"/>
</dbReference>
<dbReference type="SUPFAM" id="SSF47598">
    <property type="entry name" value="Ribbon-helix-helix"/>
    <property type="match status" value="1"/>
</dbReference>
<sequence length="99" mass="11249">MYTLHTKRRPSMTTLSIRVPEEIGEQLEKLAESTGRTRSFLALDALRRYLAQEEWQAQAVRTAFERADNGTAKYARHNAVDHWLAGWGTDAEGDAPECE</sequence>
<dbReference type="EMBL" id="QFXE01000009">
    <property type="protein sequence ID" value="RDH86451.1"/>
    <property type="molecule type" value="Genomic_DNA"/>
</dbReference>
<dbReference type="Pfam" id="PF01402">
    <property type="entry name" value="RHH_1"/>
    <property type="match status" value="1"/>
</dbReference>
<accession>A0A370DNG4</accession>
<name>A0A370DNG4_9GAMM</name>
<dbReference type="GO" id="GO:0006355">
    <property type="term" value="P:regulation of DNA-templated transcription"/>
    <property type="evidence" value="ECO:0007669"/>
    <property type="project" value="InterPro"/>
</dbReference>
<dbReference type="PANTHER" id="PTHR40688">
    <property type="match status" value="1"/>
</dbReference>